<organism evidence="1">
    <name type="scientific">bioreactor metagenome</name>
    <dbReference type="NCBI Taxonomy" id="1076179"/>
    <lineage>
        <taxon>unclassified sequences</taxon>
        <taxon>metagenomes</taxon>
        <taxon>ecological metagenomes</taxon>
    </lineage>
</organism>
<dbReference type="InterPro" id="IPR021834">
    <property type="entry name" value="DUF3426"/>
</dbReference>
<gene>
    <name evidence="1" type="ORF">SDC9_107171</name>
</gene>
<dbReference type="AlphaFoldDB" id="A0A645B4C8"/>
<accession>A0A645B4C8</accession>
<protein>
    <recommendedName>
        <fullName evidence="2">DUF3426 domain-containing protein</fullName>
    </recommendedName>
</protein>
<name>A0A645B4C8_9ZZZZ</name>
<dbReference type="EMBL" id="VSSQ01017737">
    <property type="protein sequence ID" value="MPM60320.1"/>
    <property type="molecule type" value="Genomic_DNA"/>
</dbReference>
<proteinExistence type="predicted"/>
<evidence type="ECO:0000313" key="1">
    <source>
        <dbReference type="EMBL" id="MPM60320.1"/>
    </source>
</evidence>
<comment type="caution">
    <text evidence="1">The sequence shown here is derived from an EMBL/GenBank/DDBJ whole genome shotgun (WGS) entry which is preliminary data.</text>
</comment>
<sequence length="171" mass="18839">MGFMRDARRKAFWSKPAVRALLTLVVLGLLAAFAGQYAMAERNRLAAVYPALRPVLEQLCKPLQCVVGLPREIASVAIDSSTFTRVKDDLTAFHLQVALKSSADMVLEMPALELTMTDASDQPVLRRVLTREDTGAPQALPARGEWNGVVKLQVPEVADRVTGYRLLAFYP</sequence>
<evidence type="ECO:0008006" key="2">
    <source>
        <dbReference type="Google" id="ProtNLM"/>
    </source>
</evidence>
<reference evidence="1" key="1">
    <citation type="submission" date="2019-08" db="EMBL/GenBank/DDBJ databases">
        <authorList>
            <person name="Kucharzyk K."/>
            <person name="Murdoch R.W."/>
            <person name="Higgins S."/>
            <person name="Loffler F."/>
        </authorList>
    </citation>
    <scope>NUCLEOTIDE SEQUENCE</scope>
</reference>
<dbReference type="Pfam" id="PF11906">
    <property type="entry name" value="DUF3426"/>
    <property type="match status" value="1"/>
</dbReference>